<dbReference type="EMBL" id="SGXM01000009">
    <property type="protein sequence ID" value="RZT31266.1"/>
    <property type="molecule type" value="Genomic_DNA"/>
</dbReference>
<feature type="transmembrane region" description="Helical" evidence="11">
    <location>
        <begin position="211"/>
        <end position="231"/>
    </location>
</feature>
<protein>
    <recommendedName>
        <fullName evidence="9">General secretion pathway protein F</fullName>
    </recommendedName>
</protein>
<comment type="similarity">
    <text evidence="3 10">Belongs to the GSP F family.</text>
</comment>
<keyword evidence="14" id="KW-1185">Reference proteome</keyword>
<keyword evidence="8 11" id="KW-0472">Membrane</keyword>
<dbReference type="AlphaFoldDB" id="A0A4Q7RDK6"/>
<feature type="transmembrane region" description="Helical" evidence="11">
    <location>
        <begin position="159"/>
        <end position="182"/>
    </location>
</feature>
<keyword evidence="4 10" id="KW-0813">Transport</keyword>
<gene>
    <name evidence="13" type="ORF">EV147_4447</name>
</gene>
<dbReference type="Gene3D" id="1.20.81.30">
    <property type="entry name" value="Type II secretion system (T2SS), domain F"/>
    <property type="match status" value="2"/>
</dbReference>
<evidence type="ECO:0000259" key="12">
    <source>
        <dbReference type="Pfam" id="PF00482"/>
    </source>
</evidence>
<evidence type="ECO:0000256" key="8">
    <source>
        <dbReference type="ARBA" id="ARBA00023136"/>
    </source>
</evidence>
<comment type="subcellular location">
    <subcellularLocation>
        <location evidence="10">Cell inner membrane</location>
        <topology evidence="10">Multi-pass membrane protein</topology>
    </subcellularLocation>
    <subcellularLocation>
        <location evidence="2">Cell membrane</location>
        <topology evidence="2">Multi-pass membrane protein</topology>
    </subcellularLocation>
</comment>
<dbReference type="InterPro" id="IPR042094">
    <property type="entry name" value="T2SS_GspF_sf"/>
</dbReference>
<evidence type="ECO:0000256" key="5">
    <source>
        <dbReference type="ARBA" id="ARBA00022475"/>
    </source>
</evidence>
<comment type="caution">
    <text evidence="13">The sequence shown here is derived from an EMBL/GenBank/DDBJ whole genome shotgun (WGS) entry which is preliminary data.</text>
</comment>
<feature type="transmembrane region" description="Helical" evidence="11">
    <location>
        <begin position="364"/>
        <end position="384"/>
    </location>
</feature>
<feature type="domain" description="Type II secretion system protein GspF" evidence="12">
    <location>
        <begin position="57"/>
        <end position="183"/>
    </location>
</feature>
<evidence type="ECO:0000256" key="3">
    <source>
        <dbReference type="ARBA" id="ARBA00005745"/>
    </source>
</evidence>
<dbReference type="Proteomes" id="UP000291078">
    <property type="component" value="Unassembled WGS sequence"/>
</dbReference>
<dbReference type="Pfam" id="PF00482">
    <property type="entry name" value="T2SSF"/>
    <property type="match status" value="2"/>
</dbReference>
<dbReference type="InterPro" id="IPR018076">
    <property type="entry name" value="T2SS_GspF_dom"/>
</dbReference>
<name>A0A4Q7RDK6_9BURK</name>
<comment type="function">
    <text evidence="1">Component of the type II secretion system inner membrane complex required for the energy-dependent secretion of extracellular factors such as proteases and toxins from the periplasm.</text>
</comment>
<keyword evidence="5" id="KW-1003">Cell membrane</keyword>
<dbReference type="InterPro" id="IPR001992">
    <property type="entry name" value="T2SS_GspF/T4SS_PilC_CS"/>
</dbReference>
<evidence type="ECO:0000256" key="4">
    <source>
        <dbReference type="ARBA" id="ARBA00022448"/>
    </source>
</evidence>
<evidence type="ECO:0000256" key="10">
    <source>
        <dbReference type="RuleBase" id="RU003923"/>
    </source>
</evidence>
<evidence type="ECO:0000313" key="14">
    <source>
        <dbReference type="Proteomes" id="UP000291078"/>
    </source>
</evidence>
<dbReference type="PROSITE" id="PS00874">
    <property type="entry name" value="T2SP_F"/>
    <property type="match status" value="1"/>
</dbReference>
<evidence type="ECO:0000313" key="13">
    <source>
        <dbReference type="EMBL" id="RZT31266.1"/>
    </source>
</evidence>
<evidence type="ECO:0000256" key="2">
    <source>
        <dbReference type="ARBA" id="ARBA00004651"/>
    </source>
</evidence>
<organism evidence="13 14">
    <name type="scientific">Cupriavidus agavae</name>
    <dbReference type="NCBI Taxonomy" id="1001822"/>
    <lineage>
        <taxon>Bacteria</taxon>
        <taxon>Pseudomonadati</taxon>
        <taxon>Pseudomonadota</taxon>
        <taxon>Betaproteobacteria</taxon>
        <taxon>Burkholderiales</taxon>
        <taxon>Burkholderiaceae</taxon>
        <taxon>Cupriavidus</taxon>
    </lineage>
</organism>
<dbReference type="RefSeq" id="WP_130393351.1">
    <property type="nucleotide sequence ID" value="NZ_SGXM01000009.1"/>
</dbReference>
<dbReference type="OrthoDB" id="9805682at2"/>
<dbReference type="GO" id="GO:0009306">
    <property type="term" value="P:protein secretion"/>
    <property type="evidence" value="ECO:0007669"/>
    <property type="project" value="InterPro"/>
</dbReference>
<evidence type="ECO:0000256" key="7">
    <source>
        <dbReference type="ARBA" id="ARBA00022989"/>
    </source>
</evidence>
<reference evidence="13 14" key="1">
    <citation type="journal article" date="2015" name="Stand. Genomic Sci.">
        <title>Genomic Encyclopedia of Bacterial and Archaeal Type Strains, Phase III: the genomes of soil and plant-associated and newly described type strains.</title>
        <authorList>
            <person name="Whitman W.B."/>
            <person name="Woyke T."/>
            <person name="Klenk H.P."/>
            <person name="Zhou Y."/>
            <person name="Lilburn T.G."/>
            <person name="Beck B.J."/>
            <person name="De Vos P."/>
            <person name="Vandamme P."/>
            <person name="Eisen J.A."/>
            <person name="Garrity G."/>
            <person name="Hugenholtz P."/>
            <person name="Kyrpides N.C."/>
        </authorList>
    </citation>
    <scope>NUCLEOTIDE SEQUENCE [LARGE SCALE GENOMIC DNA]</scope>
    <source>
        <strain evidence="13 14">ASC-9842</strain>
    </source>
</reference>
<dbReference type="GO" id="GO:0005886">
    <property type="term" value="C:plasma membrane"/>
    <property type="evidence" value="ECO:0007669"/>
    <property type="project" value="UniProtKB-SubCell"/>
</dbReference>
<evidence type="ECO:0000256" key="11">
    <source>
        <dbReference type="SAM" id="Phobius"/>
    </source>
</evidence>
<dbReference type="PRINTS" id="PR00812">
    <property type="entry name" value="BCTERIALGSPF"/>
</dbReference>
<proteinExistence type="inferred from homology"/>
<feature type="domain" description="Type II secretion system protein GspF" evidence="12">
    <location>
        <begin position="263"/>
        <end position="383"/>
    </location>
</feature>
<sequence>MQYRLTVARHGELHERVVTAADAETARRMATAAGEHVVACRGVFRLSRAAPFQTALFTQELIALLNAGLSLVECVEALRDKSSGSAENATRRVLDAIIDGLYQGLPLSGVLAGLPEQFPALYVATVASAERTGHLADALSRYHRYEARLAAVRKRAVSALIYPAVVIAIGGLIMLFLLFFVIPRFSQVYASMRDLPAAARWLLWWGESVEAHGGLIALGLLAAALALLAGARHARLVPRLFALALRIPQLQSLQRLLALTKLYRTTGLLLAGGMAAVPALRLASPLLPEPLRNALARAIAEIETGLPVADTLSRHGLTTPVAERLLRVGERSGELPDMCERAAQFCDEALDRAIDTATKLIEPLLMLVVGGLVGGIVFLLYMPIFELAGNMQ</sequence>
<keyword evidence="6 10" id="KW-0812">Transmembrane</keyword>
<dbReference type="InterPro" id="IPR003004">
    <property type="entry name" value="GspF/PilC"/>
</dbReference>
<evidence type="ECO:0000256" key="9">
    <source>
        <dbReference type="ARBA" id="ARBA00030750"/>
    </source>
</evidence>
<keyword evidence="7 11" id="KW-1133">Transmembrane helix</keyword>
<evidence type="ECO:0000256" key="1">
    <source>
        <dbReference type="ARBA" id="ARBA00002684"/>
    </source>
</evidence>
<dbReference type="PANTHER" id="PTHR30012:SF0">
    <property type="entry name" value="TYPE II SECRETION SYSTEM PROTEIN F-RELATED"/>
    <property type="match status" value="1"/>
</dbReference>
<dbReference type="PANTHER" id="PTHR30012">
    <property type="entry name" value="GENERAL SECRETION PATHWAY PROTEIN"/>
    <property type="match status" value="1"/>
</dbReference>
<accession>A0A4Q7RDK6</accession>
<evidence type="ECO:0000256" key="6">
    <source>
        <dbReference type="ARBA" id="ARBA00022692"/>
    </source>
</evidence>